<evidence type="ECO:0000313" key="2">
    <source>
        <dbReference type="Proteomes" id="UP000006854"/>
    </source>
</evidence>
<reference evidence="1 2" key="1">
    <citation type="journal article" date="2011" name="BMC Genomics">
        <title>Genome-wide analysis of the role of GlnR in Streptomyces venezuelae provides new insights into global nitrogen regulation in actinomycetes.</title>
        <authorList>
            <person name="Pullan S.T."/>
            <person name="Bibb M.J."/>
            <person name="Merrick M."/>
        </authorList>
    </citation>
    <scope>NUCLEOTIDE SEQUENCE [LARGE SCALE GENOMIC DNA]</scope>
    <source>
        <strain evidence="2">ATCC 10712 / CBS 650.69 / DSM 40230 / JCM 4526 / NBRC 13096 / PD 04745</strain>
    </source>
</reference>
<dbReference type="eggNOG" id="COG4340">
    <property type="taxonomic scope" value="Bacteria"/>
</dbReference>
<evidence type="ECO:0008006" key="3">
    <source>
        <dbReference type="Google" id="ProtNLM"/>
    </source>
</evidence>
<keyword evidence="2" id="KW-1185">Reference proteome</keyword>
<dbReference type="AlphaFoldDB" id="F2RDL1"/>
<evidence type="ECO:0000313" key="1">
    <source>
        <dbReference type="EMBL" id="CCA59503.1"/>
    </source>
</evidence>
<dbReference type="InterPro" id="IPR018724">
    <property type="entry name" value="2OG-Fe_dioxygenase"/>
</dbReference>
<gene>
    <name evidence="1" type="ordered locus">SVEN_6217</name>
</gene>
<dbReference type="KEGG" id="sve:SVEN_6217"/>
<sequence>MRYCLHSSIGHITDAMIESYAELPLDQFLKDGDRFRYRAFGRAAIKGDSIEWLTDLSFFQAKKINHYAGGFTRQAIPLGPAAQEFTERLVRDPRTRELLNAEEFEINCHQIRIVATDDEVGLPVPEGFHRDGYDLVSATCIAHDNMSGGISLVREAKVDGVESDEGDMLFERVMAPGETLYFADEHVVHYVTPITPKVPGRPAYRDVVVTTYDVSGRGGLADDEC</sequence>
<accession>F2RDL1</accession>
<dbReference type="Pfam" id="PF10014">
    <property type="entry name" value="2OG-Fe_Oxy_2"/>
    <property type="match status" value="1"/>
</dbReference>
<dbReference type="Gene3D" id="2.60.120.620">
    <property type="entry name" value="q2cbj1_9rhob like domain"/>
    <property type="match status" value="1"/>
</dbReference>
<name>F2RDL1_STRVP</name>
<dbReference type="STRING" id="953739.SVEN_6217"/>
<dbReference type="EMBL" id="FR845719">
    <property type="protein sequence ID" value="CCA59503.1"/>
    <property type="molecule type" value="Genomic_DNA"/>
</dbReference>
<organism evidence="1 2">
    <name type="scientific">Streptomyces venezuelae (strain ATCC 10712 / CBS 650.69 / DSM 40230 / JCM 4526 / NBRC 13096 / PD 04745)</name>
    <dbReference type="NCBI Taxonomy" id="953739"/>
    <lineage>
        <taxon>Bacteria</taxon>
        <taxon>Bacillati</taxon>
        <taxon>Actinomycetota</taxon>
        <taxon>Actinomycetes</taxon>
        <taxon>Kitasatosporales</taxon>
        <taxon>Streptomycetaceae</taxon>
        <taxon>Streptomyces</taxon>
    </lineage>
</organism>
<proteinExistence type="predicted"/>
<dbReference type="Proteomes" id="UP000006854">
    <property type="component" value="Chromosome"/>
</dbReference>
<protein>
    <recommendedName>
        <fullName evidence="3">2OG-Fe dioxygenase family protein</fullName>
    </recommendedName>
</protein>
<dbReference type="GO" id="GO:0051213">
    <property type="term" value="F:dioxygenase activity"/>
    <property type="evidence" value="ECO:0007669"/>
    <property type="project" value="InterPro"/>
</dbReference>
<dbReference type="PATRIC" id="fig|953739.5.peg.1424"/>
<dbReference type="HOGENOM" id="CLU_078728_0_0_11"/>